<dbReference type="Proteomes" id="UP001216510">
    <property type="component" value="Chromosome"/>
</dbReference>
<proteinExistence type="predicted"/>
<reference evidence="1 2" key="1">
    <citation type="submission" date="2023-02" db="EMBL/GenBank/DDBJ databases">
        <title>Gemone sequence of Telluria chitinolytica ACM 3522T.</title>
        <authorList>
            <person name="Frediansyah A."/>
            <person name="Miess H."/>
            <person name="Gross H."/>
        </authorList>
    </citation>
    <scope>NUCLEOTIDE SEQUENCE [LARGE SCALE GENOMIC DNA]</scope>
    <source>
        <strain evidence="1 2">ACM 3522</strain>
    </source>
</reference>
<protein>
    <submittedName>
        <fullName evidence="1">Uncharacterized protein</fullName>
    </submittedName>
</protein>
<name>A0ABY8BGG2_9BURK</name>
<accession>A0ABY8BGG2</accession>
<keyword evidence="2" id="KW-1185">Reference proteome</keyword>
<dbReference type="RefSeq" id="WP_277417586.1">
    <property type="nucleotide sequence ID" value="NZ_CP119083.1"/>
</dbReference>
<dbReference type="EMBL" id="CP119083">
    <property type="protein sequence ID" value="WEF34915.1"/>
    <property type="molecule type" value="Genomic_DNA"/>
</dbReference>
<evidence type="ECO:0000313" key="1">
    <source>
        <dbReference type="EMBL" id="WEF34915.1"/>
    </source>
</evidence>
<sequence>MNAQLKSIPMPETVSPGSVQATVAARLARARELCGPDASQELIAAVLLELGAETRWRTSRGDVDYL</sequence>
<evidence type="ECO:0000313" key="2">
    <source>
        <dbReference type="Proteomes" id="UP001216510"/>
    </source>
</evidence>
<organism evidence="1 2">
    <name type="scientific">Pseudoduganella chitinolytica</name>
    <dbReference type="NCBI Taxonomy" id="34070"/>
    <lineage>
        <taxon>Bacteria</taxon>
        <taxon>Pseudomonadati</taxon>
        <taxon>Pseudomonadota</taxon>
        <taxon>Betaproteobacteria</taxon>
        <taxon>Burkholderiales</taxon>
        <taxon>Oxalobacteraceae</taxon>
        <taxon>Telluria group</taxon>
        <taxon>Pseudoduganella</taxon>
    </lineage>
</organism>
<gene>
    <name evidence="1" type="ORF">PX653_09185</name>
</gene>